<name>A0A806KSI7_9BACT</name>
<dbReference type="Gene3D" id="1.10.150.240">
    <property type="entry name" value="Putative phosphatase, domain 2"/>
    <property type="match status" value="1"/>
</dbReference>
<sequence length="230" mass="25272">MENGDFKPEAVIFDMDGLMLDTERTTIPLWTEAGKIFGYNIMPGTVMRMIGLSSENSRILLQDEFGADFPYDELRAQFRRLVNKLFDETGIPLKSGVVFLLDRLAQLKIPLAVATSTRRARAVECLEKTNILKFFKIIVGGDDVANGKPEPDIFLLAAQMLGVSPSACAGFEDSPAGLKGLHAAGIRSVFIKDMIEPAQDVLATVWRRYGNLTEAAEIFNLIVGTSKNLG</sequence>
<dbReference type="Pfam" id="PF13419">
    <property type="entry name" value="HAD_2"/>
    <property type="match status" value="1"/>
</dbReference>
<dbReference type="InterPro" id="IPR041492">
    <property type="entry name" value="HAD_2"/>
</dbReference>
<dbReference type="EMBL" id="JQ844278">
    <property type="protein sequence ID" value="AGS54169.1"/>
    <property type="molecule type" value="Genomic_DNA"/>
</dbReference>
<dbReference type="PANTHER" id="PTHR18901:SF38">
    <property type="entry name" value="PSEUDOURIDINE-5'-PHOSPHATASE"/>
    <property type="match status" value="1"/>
</dbReference>
<dbReference type="GO" id="GO:0016787">
    <property type="term" value="F:hydrolase activity"/>
    <property type="evidence" value="ECO:0007669"/>
    <property type="project" value="UniProtKB-KW"/>
</dbReference>
<accession>A0A806KSI7</accession>
<dbReference type="InterPro" id="IPR036412">
    <property type="entry name" value="HAD-like_sf"/>
</dbReference>
<dbReference type="SUPFAM" id="SSF56784">
    <property type="entry name" value="HAD-like"/>
    <property type="match status" value="1"/>
</dbReference>
<dbReference type="AlphaFoldDB" id="A0A806KSI7"/>
<dbReference type="InterPro" id="IPR023198">
    <property type="entry name" value="PGP-like_dom2"/>
</dbReference>
<protein>
    <submittedName>
        <fullName evidence="1">HAD superfamily hydrolase</fullName>
    </submittedName>
</protein>
<evidence type="ECO:0000313" key="1">
    <source>
        <dbReference type="EMBL" id="AGS54169.1"/>
    </source>
</evidence>
<proteinExistence type="predicted"/>
<dbReference type="Gene3D" id="3.40.50.1000">
    <property type="entry name" value="HAD superfamily/HAD-like"/>
    <property type="match status" value="1"/>
</dbReference>
<dbReference type="PANTHER" id="PTHR18901">
    <property type="entry name" value="2-DEOXYGLUCOSE-6-PHOSPHATE PHOSPHATASE 2"/>
    <property type="match status" value="1"/>
</dbReference>
<organism evidence="1">
    <name type="scientific">uncultured bacterium contig00051</name>
    <dbReference type="NCBI Taxonomy" id="1181535"/>
    <lineage>
        <taxon>Bacteria</taxon>
        <taxon>environmental samples</taxon>
    </lineage>
</organism>
<dbReference type="SFLD" id="SFLDS00003">
    <property type="entry name" value="Haloacid_Dehalogenase"/>
    <property type="match status" value="1"/>
</dbReference>
<dbReference type="CDD" id="cd07505">
    <property type="entry name" value="HAD_BPGM-like"/>
    <property type="match status" value="1"/>
</dbReference>
<reference evidence="1" key="1">
    <citation type="submission" date="2012-03" db="EMBL/GenBank/DDBJ databases">
        <title>Functional metagenomics reveals considerable lignocellulase gene clusters in the gut microbiome of a wood-feeding higher termite.</title>
        <authorList>
            <person name="Liu N."/>
        </authorList>
    </citation>
    <scope>NUCLEOTIDE SEQUENCE</scope>
</reference>
<keyword evidence="1" id="KW-0378">Hydrolase</keyword>
<dbReference type="InterPro" id="IPR023214">
    <property type="entry name" value="HAD_sf"/>
</dbReference>
<dbReference type="NCBIfam" id="TIGR01509">
    <property type="entry name" value="HAD-SF-IA-v3"/>
    <property type="match status" value="1"/>
</dbReference>
<dbReference type="InterPro" id="IPR006439">
    <property type="entry name" value="HAD-SF_hydro_IA"/>
</dbReference>
<dbReference type="SFLD" id="SFLDG01129">
    <property type="entry name" value="C1.5:_HAD__Beta-PGM__Phosphata"/>
    <property type="match status" value="1"/>
</dbReference>